<dbReference type="CDD" id="cd16030">
    <property type="entry name" value="iduronate-2-sulfatase"/>
    <property type="match status" value="1"/>
</dbReference>
<name>A0A517Z0L4_9PLAN</name>
<dbReference type="Gene3D" id="3.40.720.10">
    <property type="entry name" value="Alkaline Phosphatase, subunit A"/>
    <property type="match status" value="1"/>
</dbReference>
<evidence type="ECO:0000256" key="5">
    <source>
        <dbReference type="ARBA" id="ARBA00022801"/>
    </source>
</evidence>
<feature type="domain" description="Sulfatase N-terminal" evidence="7">
    <location>
        <begin position="53"/>
        <end position="394"/>
    </location>
</feature>
<evidence type="ECO:0000259" key="7">
    <source>
        <dbReference type="Pfam" id="PF00884"/>
    </source>
</evidence>
<comment type="cofactor">
    <cofactor evidence="1">
        <name>Ca(2+)</name>
        <dbReference type="ChEBI" id="CHEBI:29108"/>
    </cofactor>
</comment>
<sequence length="493" mass="55528">MNCDASMKSQTQSLFRLSRVVPRTLLLLMALLAVLLLTERATLAANEELPKIRNVLFLVSDDLKASVLGCYGDDVANTPNIDRLASEGVIFRRAYCQGTVCAPSRISFMYSRYRGSRGKTIGEHLQDHGLYTARVGKIFHMKVPGDIIAGTNGRDVPECWTERFNSPGLEAHTPGDYACLNLNVFTTELEGRQSTAMPHRMFVSVRYKGDGSDQPDHKSATKAIELLRQHRDDRFFLAVGFVRPHYPMVAPQQYFSQYDWQQIQLPEVVENDLEDIPAKGIPRSISSRNGIDQYPDNQKRMWEAYYASVTFMDDQVGRVLGELERLGLRESTAIVFTSDHGYHLGEHTFWQKNNLHEEVIRVPLVMSIPGYEPGETDSIVELVDIAPTLCDLLGLPIPDSMQGVSLVPVLKDKSATLKEGALSFAGGTSWRTDDWAYMQYNDGSEELYDMKADPKQFTNLAGDPEHQATRERLFRELTSRLRAVGLEEKAGRR</sequence>
<evidence type="ECO:0000313" key="9">
    <source>
        <dbReference type="Proteomes" id="UP000320496"/>
    </source>
</evidence>
<proteinExistence type="inferred from homology"/>
<accession>A0A517Z0L4</accession>
<keyword evidence="9" id="KW-1185">Reference proteome</keyword>
<dbReference type="Proteomes" id="UP000320496">
    <property type="component" value="Chromosome"/>
</dbReference>
<dbReference type="InterPro" id="IPR000917">
    <property type="entry name" value="Sulfatase_N"/>
</dbReference>
<dbReference type="KEGG" id="mri:Mal4_02780"/>
<evidence type="ECO:0000256" key="2">
    <source>
        <dbReference type="ARBA" id="ARBA00008779"/>
    </source>
</evidence>
<dbReference type="InterPro" id="IPR017850">
    <property type="entry name" value="Alkaline_phosphatase_core_sf"/>
</dbReference>
<reference evidence="8 9" key="1">
    <citation type="submission" date="2019-02" db="EMBL/GenBank/DDBJ databases">
        <title>Deep-cultivation of Planctomycetes and their phenomic and genomic characterization uncovers novel biology.</title>
        <authorList>
            <person name="Wiegand S."/>
            <person name="Jogler M."/>
            <person name="Boedeker C."/>
            <person name="Pinto D."/>
            <person name="Vollmers J."/>
            <person name="Rivas-Marin E."/>
            <person name="Kohn T."/>
            <person name="Peeters S.H."/>
            <person name="Heuer A."/>
            <person name="Rast P."/>
            <person name="Oberbeckmann S."/>
            <person name="Bunk B."/>
            <person name="Jeske O."/>
            <person name="Meyerdierks A."/>
            <person name="Storesund J.E."/>
            <person name="Kallscheuer N."/>
            <person name="Luecker S."/>
            <person name="Lage O.M."/>
            <person name="Pohl T."/>
            <person name="Merkel B.J."/>
            <person name="Hornburger P."/>
            <person name="Mueller R.-W."/>
            <person name="Bruemmer F."/>
            <person name="Labrenz M."/>
            <person name="Spormann A.M."/>
            <person name="Op den Camp H."/>
            <person name="Overmann J."/>
            <person name="Amann R."/>
            <person name="Jetten M.S.M."/>
            <person name="Mascher T."/>
            <person name="Medema M.H."/>
            <person name="Devos D.P."/>
            <person name="Kaster A.-K."/>
            <person name="Ovreas L."/>
            <person name="Rohde M."/>
            <person name="Galperin M.Y."/>
            <person name="Jogler C."/>
        </authorList>
    </citation>
    <scope>NUCLEOTIDE SEQUENCE [LARGE SCALE GENOMIC DNA]</scope>
    <source>
        <strain evidence="8 9">Mal4</strain>
    </source>
</reference>
<dbReference type="InterPro" id="IPR035874">
    <property type="entry name" value="IDS"/>
</dbReference>
<dbReference type="SUPFAM" id="SSF53649">
    <property type="entry name" value="Alkaline phosphatase-like"/>
    <property type="match status" value="1"/>
</dbReference>
<keyword evidence="3" id="KW-0479">Metal-binding</keyword>
<evidence type="ECO:0000256" key="4">
    <source>
        <dbReference type="ARBA" id="ARBA00022729"/>
    </source>
</evidence>
<keyword evidence="6" id="KW-0106">Calcium</keyword>
<gene>
    <name evidence="8" type="primary">betC_2</name>
    <name evidence="8" type="ORF">Mal4_02780</name>
</gene>
<dbReference type="GO" id="GO:0046872">
    <property type="term" value="F:metal ion binding"/>
    <property type="evidence" value="ECO:0007669"/>
    <property type="project" value="UniProtKB-KW"/>
</dbReference>
<comment type="similarity">
    <text evidence="2">Belongs to the sulfatase family.</text>
</comment>
<dbReference type="EC" id="3.1.6.6" evidence="8"/>
<dbReference type="GO" id="GO:0005737">
    <property type="term" value="C:cytoplasm"/>
    <property type="evidence" value="ECO:0007669"/>
    <property type="project" value="TreeGrafter"/>
</dbReference>
<evidence type="ECO:0000313" key="8">
    <source>
        <dbReference type="EMBL" id="QDU35995.1"/>
    </source>
</evidence>
<keyword evidence="5 8" id="KW-0378">Hydrolase</keyword>
<dbReference type="EMBL" id="CP036275">
    <property type="protein sequence ID" value="QDU35995.1"/>
    <property type="molecule type" value="Genomic_DNA"/>
</dbReference>
<protein>
    <submittedName>
        <fullName evidence="8">Choline-sulfatase</fullName>
        <ecNumber evidence="8">3.1.6.6</ecNumber>
    </submittedName>
</protein>
<dbReference type="AlphaFoldDB" id="A0A517Z0L4"/>
<evidence type="ECO:0000256" key="6">
    <source>
        <dbReference type="ARBA" id="ARBA00022837"/>
    </source>
</evidence>
<evidence type="ECO:0000256" key="1">
    <source>
        <dbReference type="ARBA" id="ARBA00001913"/>
    </source>
</evidence>
<dbReference type="RefSeq" id="WP_197443980.1">
    <property type="nucleotide sequence ID" value="NZ_CP036275.1"/>
</dbReference>
<keyword evidence="4" id="KW-0732">Signal</keyword>
<dbReference type="PANTHER" id="PTHR45953">
    <property type="entry name" value="IDURONATE 2-SULFATASE"/>
    <property type="match status" value="1"/>
</dbReference>
<dbReference type="GO" id="GO:0004423">
    <property type="term" value="F:iduronate-2-sulfatase activity"/>
    <property type="evidence" value="ECO:0007669"/>
    <property type="project" value="InterPro"/>
</dbReference>
<organism evidence="8 9">
    <name type="scientific">Maioricimonas rarisocia</name>
    <dbReference type="NCBI Taxonomy" id="2528026"/>
    <lineage>
        <taxon>Bacteria</taxon>
        <taxon>Pseudomonadati</taxon>
        <taxon>Planctomycetota</taxon>
        <taxon>Planctomycetia</taxon>
        <taxon>Planctomycetales</taxon>
        <taxon>Planctomycetaceae</taxon>
        <taxon>Maioricimonas</taxon>
    </lineage>
</organism>
<evidence type="ECO:0000256" key="3">
    <source>
        <dbReference type="ARBA" id="ARBA00022723"/>
    </source>
</evidence>
<dbReference type="PANTHER" id="PTHR45953:SF1">
    <property type="entry name" value="IDURONATE 2-SULFATASE"/>
    <property type="match status" value="1"/>
</dbReference>
<dbReference type="Pfam" id="PF00884">
    <property type="entry name" value="Sulfatase"/>
    <property type="match status" value="1"/>
</dbReference>
<dbReference type="GO" id="GO:0047753">
    <property type="term" value="F:choline-sulfatase activity"/>
    <property type="evidence" value="ECO:0007669"/>
    <property type="project" value="UniProtKB-EC"/>
</dbReference>